<dbReference type="AlphaFoldDB" id="A0A1C7IG42"/>
<dbReference type="InterPro" id="IPR036452">
    <property type="entry name" value="Ribo_hydro-like"/>
</dbReference>
<evidence type="ECO:0000313" key="5">
    <source>
        <dbReference type="Proteomes" id="UP000092574"/>
    </source>
</evidence>
<name>A0A1C7IG42_9FIRM</name>
<accession>A0A1C7IG42</accession>
<keyword evidence="5" id="KW-1185">Reference proteome</keyword>
<dbReference type="STRING" id="1796616.A4V09_09780"/>
<sequence>MVKKEAQKDWDEFTSSRVVEKSNIDNAKLVVRLQKPKGKVDVVIDTDTYNEIDDQFAVAYLVKSDEKLNLKAIYAAPFHNEKSTGPADGMEKSYQEIMNILALLEREDLKPYVYRGSTAYMPSETEPVISDAAKDLAERAMDYSEENPLYVIAIGAITNVSSALLMNPEIKNRIVLIWLGGNALHWPHNREFNLFQDVAGARIVFGCGVPLVQLPCMGVVSAFTTSGPELEYHLRGKNKLCDYLVDVTTKEALECYGGSTWTRPIWDVTAVAWLLDGDFEEDCLMHSPIPEYDDRYAFDNNRHFIKYVYHIKRDNLFADLFAKLAK</sequence>
<dbReference type="RefSeq" id="WP_084043529.1">
    <property type="nucleotide sequence ID" value="NZ_CP015405.2"/>
</dbReference>
<dbReference type="InterPro" id="IPR001910">
    <property type="entry name" value="Inosine/uridine_hydrolase_dom"/>
</dbReference>
<gene>
    <name evidence="4" type="ORF">A4V09_09780</name>
</gene>
<dbReference type="Pfam" id="PF01156">
    <property type="entry name" value="IU_nuc_hydro"/>
    <property type="match status" value="1"/>
</dbReference>
<dbReference type="PANTHER" id="PTHR12304:SF4">
    <property type="entry name" value="URIDINE NUCLEOSIDASE"/>
    <property type="match status" value="1"/>
</dbReference>
<dbReference type="OrthoDB" id="2530052at2"/>
<protein>
    <submittedName>
        <fullName evidence="4">Nucleoside hydrolase</fullName>
    </submittedName>
</protein>
<proteinExistence type="predicted"/>
<dbReference type="GO" id="GO:0006152">
    <property type="term" value="P:purine nucleoside catabolic process"/>
    <property type="evidence" value="ECO:0007669"/>
    <property type="project" value="TreeGrafter"/>
</dbReference>
<dbReference type="Gene3D" id="3.90.245.10">
    <property type="entry name" value="Ribonucleoside hydrolase-like"/>
    <property type="match status" value="1"/>
</dbReference>
<evidence type="ECO:0000256" key="1">
    <source>
        <dbReference type="ARBA" id="ARBA00022801"/>
    </source>
</evidence>
<dbReference type="PANTHER" id="PTHR12304">
    <property type="entry name" value="INOSINE-URIDINE PREFERRING NUCLEOSIDE HYDROLASE"/>
    <property type="match status" value="1"/>
</dbReference>
<dbReference type="SUPFAM" id="SSF53590">
    <property type="entry name" value="Nucleoside hydrolase"/>
    <property type="match status" value="1"/>
</dbReference>
<dbReference type="GO" id="GO:0008477">
    <property type="term" value="F:purine nucleosidase activity"/>
    <property type="evidence" value="ECO:0007669"/>
    <property type="project" value="TreeGrafter"/>
</dbReference>
<keyword evidence="1 4" id="KW-0378">Hydrolase</keyword>
<dbReference type="KEGG" id="byl:A4V09_09780"/>
<organism evidence="4 5">
    <name type="scientific">Blautia pseudococcoides</name>
    <dbReference type="NCBI Taxonomy" id="1796616"/>
    <lineage>
        <taxon>Bacteria</taxon>
        <taxon>Bacillati</taxon>
        <taxon>Bacillota</taxon>
        <taxon>Clostridia</taxon>
        <taxon>Lachnospirales</taxon>
        <taxon>Lachnospiraceae</taxon>
        <taxon>Blautia</taxon>
    </lineage>
</organism>
<dbReference type="Proteomes" id="UP000092574">
    <property type="component" value="Chromosome"/>
</dbReference>
<dbReference type="InterPro" id="IPR023186">
    <property type="entry name" value="IUNH"/>
</dbReference>
<feature type="domain" description="Inosine/uridine-preferring nucleoside hydrolase" evidence="3">
    <location>
        <begin position="42"/>
        <end position="280"/>
    </location>
</feature>
<reference evidence="4" key="1">
    <citation type="submission" date="2017-04" db="EMBL/GenBank/DDBJ databases">
        <title>Complete Genome Sequences of Twelve Strains of a Stable Defined Moderately Diverse Mouse Microbiota 2 (sDMDMm2).</title>
        <authorList>
            <person name="Uchimura Y."/>
            <person name="Wyss M."/>
            <person name="Brugiroux S."/>
            <person name="Limenitakis J.P."/>
            <person name="Stecher B."/>
            <person name="McCoy K.D."/>
            <person name="Macpherson A.J."/>
        </authorList>
    </citation>
    <scope>NUCLEOTIDE SEQUENCE</scope>
    <source>
        <strain evidence="4">YL58</strain>
    </source>
</reference>
<evidence type="ECO:0000259" key="3">
    <source>
        <dbReference type="Pfam" id="PF01156"/>
    </source>
</evidence>
<dbReference type="EMBL" id="CP015405">
    <property type="protein sequence ID" value="ANU78621.2"/>
    <property type="molecule type" value="Genomic_DNA"/>
</dbReference>
<keyword evidence="2" id="KW-0326">Glycosidase</keyword>
<evidence type="ECO:0000313" key="4">
    <source>
        <dbReference type="EMBL" id="ANU78621.2"/>
    </source>
</evidence>
<evidence type="ECO:0000256" key="2">
    <source>
        <dbReference type="ARBA" id="ARBA00023295"/>
    </source>
</evidence>
<dbReference type="GO" id="GO:0005829">
    <property type="term" value="C:cytosol"/>
    <property type="evidence" value="ECO:0007669"/>
    <property type="project" value="TreeGrafter"/>
</dbReference>